<keyword evidence="2" id="KW-1185">Reference proteome</keyword>
<gene>
    <name evidence="1" type="ORF">LKE05_10425</name>
</gene>
<reference evidence="1 2" key="1">
    <citation type="submission" date="2021-10" db="EMBL/GenBank/DDBJ databases">
        <title>Anaerobic single-cell dispensing facilitates the cultivation of human gut bacteria.</title>
        <authorList>
            <person name="Afrizal A."/>
        </authorList>
    </citation>
    <scope>NUCLEOTIDE SEQUENCE [LARGE SCALE GENOMIC DNA]</scope>
    <source>
        <strain evidence="1 2">CLA-AA-H232</strain>
    </source>
</reference>
<organism evidence="1 2">
    <name type="scientific">Hominilimicola fabiformis</name>
    <dbReference type="NCBI Taxonomy" id="2885356"/>
    <lineage>
        <taxon>Bacteria</taxon>
        <taxon>Bacillati</taxon>
        <taxon>Bacillota</taxon>
        <taxon>Clostridia</taxon>
        <taxon>Eubacteriales</taxon>
        <taxon>Oscillospiraceae</taxon>
        <taxon>Hominilimicola</taxon>
    </lineage>
</organism>
<evidence type="ECO:0000313" key="2">
    <source>
        <dbReference type="Proteomes" id="UP001198242"/>
    </source>
</evidence>
<name>A0AAE3E0X2_9FIRM</name>
<proteinExistence type="predicted"/>
<evidence type="ECO:0000313" key="1">
    <source>
        <dbReference type="EMBL" id="MCC2211200.1"/>
    </source>
</evidence>
<dbReference type="EMBL" id="JAJEQM010000014">
    <property type="protein sequence ID" value="MCC2211200.1"/>
    <property type="molecule type" value="Genomic_DNA"/>
</dbReference>
<protein>
    <submittedName>
        <fullName evidence="1">Uncharacterized protein</fullName>
    </submittedName>
</protein>
<dbReference type="RefSeq" id="WP_308456813.1">
    <property type="nucleotide sequence ID" value="NZ_JAJEQM010000014.1"/>
</dbReference>
<dbReference type="AlphaFoldDB" id="A0AAE3E0X2"/>
<sequence>MKVEDYQKLLELVCNRQDYLLTHGLWDGKEYKHMERLKVKLKKKTKKK</sequence>
<comment type="caution">
    <text evidence="1">The sequence shown here is derived from an EMBL/GenBank/DDBJ whole genome shotgun (WGS) entry which is preliminary data.</text>
</comment>
<dbReference type="Proteomes" id="UP001198242">
    <property type="component" value="Unassembled WGS sequence"/>
</dbReference>
<accession>A0AAE3E0X2</accession>